<sequence length="177" mass="19145">MTVATGDLNIMAKEAGDIAQCDEIVGREERNFPPPPCIGDRHEASASQEHLAQVMGDSDNIVHGHAGDSSATDRDGEESESDIVAGDGDWEITDVVGKEIIHGTVHYLVQWKPTLVSANEINAPELIGDFESKFGTPQTQSVLGGRIQKKPSSKMGGHGREANRRGRGRPRKEVSRH</sequence>
<evidence type="ECO:0008006" key="5">
    <source>
        <dbReference type="Google" id="ProtNLM"/>
    </source>
</evidence>
<evidence type="ECO:0000256" key="1">
    <source>
        <dbReference type="ARBA" id="ARBA00011353"/>
    </source>
</evidence>
<feature type="compositionally biased region" description="Basic and acidic residues" evidence="2">
    <location>
        <begin position="60"/>
        <end position="74"/>
    </location>
</feature>
<evidence type="ECO:0000256" key="2">
    <source>
        <dbReference type="SAM" id="MobiDB-lite"/>
    </source>
</evidence>
<dbReference type="InterPro" id="IPR016197">
    <property type="entry name" value="Chromo-like_dom_sf"/>
</dbReference>
<protein>
    <recommendedName>
        <fullName evidence="5">Chromo domain-containing protein</fullName>
    </recommendedName>
</protein>
<organism evidence="3 4">
    <name type="scientific">Plectosphaerella cucumerina</name>
    <dbReference type="NCBI Taxonomy" id="40658"/>
    <lineage>
        <taxon>Eukaryota</taxon>
        <taxon>Fungi</taxon>
        <taxon>Dikarya</taxon>
        <taxon>Ascomycota</taxon>
        <taxon>Pezizomycotina</taxon>
        <taxon>Sordariomycetes</taxon>
        <taxon>Hypocreomycetidae</taxon>
        <taxon>Glomerellales</taxon>
        <taxon>Plectosphaerellaceae</taxon>
        <taxon>Plectosphaerella</taxon>
    </lineage>
</organism>
<dbReference type="SUPFAM" id="SSF54160">
    <property type="entry name" value="Chromo domain-like"/>
    <property type="match status" value="1"/>
</dbReference>
<feature type="region of interest" description="Disordered" evidence="2">
    <location>
        <begin position="132"/>
        <end position="177"/>
    </location>
</feature>
<dbReference type="Proteomes" id="UP000813385">
    <property type="component" value="Unassembled WGS sequence"/>
</dbReference>
<dbReference type="AlphaFoldDB" id="A0A8K0X4E2"/>
<feature type="region of interest" description="Disordered" evidence="2">
    <location>
        <begin position="28"/>
        <end position="47"/>
    </location>
</feature>
<feature type="region of interest" description="Disordered" evidence="2">
    <location>
        <begin position="59"/>
        <end position="84"/>
    </location>
</feature>
<dbReference type="Gene3D" id="2.40.50.40">
    <property type="match status" value="1"/>
</dbReference>
<dbReference type="CDD" id="cd00024">
    <property type="entry name" value="CD_CSD"/>
    <property type="match status" value="1"/>
</dbReference>
<evidence type="ECO:0000313" key="3">
    <source>
        <dbReference type="EMBL" id="KAH7363656.1"/>
    </source>
</evidence>
<comment type="caution">
    <text evidence="3">The sequence shown here is derived from an EMBL/GenBank/DDBJ whole genome shotgun (WGS) entry which is preliminary data.</text>
</comment>
<dbReference type="EMBL" id="JAGPXD010000003">
    <property type="protein sequence ID" value="KAH7363656.1"/>
    <property type="molecule type" value="Genomic_DNA"/>
</dbReference>
<keyword evidence="4" id="KW-1185">Reference proteome</keyword>
<dbReference type="OrthoDB" id="4851559at2759"/>
<proteinExistence type="predicted"/>
<name>A0A8K0X4E2_9PEZI</name>
<comment type="subunit">
    <text evidence="1">Component of the NuA4 histone acetyltransferase complex.</text>
</comment>
<accession>A0A8K0X4E2</accession>
<reference evidence="3" key="1">
    <citation type="journal article" date="2021" name="Nat. Commun.">
        <title>Genetic determinants of endophytism in the Arabidopsis root mycobiome.</title>
        <authorList>
            <person name="Mesny F."/>
            <person name="Miyauchi S."/>
            <person name="Thiergart T."/>
            <person name="Pickel B."/>
            <person name="Atanasova L."/>
            <person name="Karlsson M."/>
            <person name="Huettel B."/>
            <person name="Barry K.W."/>
            <person name="Haridas S."/>
            <person name="Chen C."/>
            <person name="Bauer D."/>
            <person name="Andreopoulos W."/>
            <person name="Pangilinan J."/>
            <person name="LaButti K."/>
            <person name="Riley R."/>
            <person name="Lipzen A."/>
            <person name="Clum A."/>
            <person name="Drula E."/>
            <person name="Henrissat B."/>
            <person name="Kohler A."/>
            <person name="Grigoriev I.V."/>
            <person name="Martin F.M."/>
            <person name="Hacquard S."/>
        </authorList>
    </citation>
    <scope>NUCLEOTIDE SEQUENCE</scope>
    <source>
        <strain evidence="3">MPI-CAGE-AT-0016</strain>
    </source>
</reference>
<evidence type="ECO:0000313" key="4">
    <source>
        <dbReference type="Proteomes" id="UP000813385"/>
    </source>
</evidence>
<gene>
    <name evidence="3" type="ORF">B0T11DRAFT_298889</name>
</gene>